<evidence type="ECO:0000313" key="9">
    <source>
        <dbReference type="EMBL" id="MFD2933431.1"/>
    </source>
</evidence>
<keyword evidence="10" id="KW-1185">Reference proteome</keyword>
<feature type="transmembrane region" description="Helical" evidence="6">
    <location>
        <begin position="494"/>
        <end position="514"/>
    </location>
</feature>
<comment type="subcellular location">
    <subcellularLocation>
        <location evidence="1">Cell membrane</location>
        <topology evidence="1">Multi-pass membrane protein</topology>
    </subcellularLocation>
</comment>
<feature type="transmembrane region" description="Helical" evidence="6">
    <location>
        <begin position="873"/>
        <end position="895"/>
    </location>
</feature>
<evidence type="ECO:0000256" key="1">
    <source>
        <dbReference type="ARBA" id="ARBA00004651"/>
    </source>
</evidence>
<dbReference type="EMBL" id="JBHUOM010000002">
    <property type="protein sequence ID" value="MFD2933431.1"/>
    <property type="molecule type" value="Genomic_DNA"/>
</dbReference>
<dbReference type="InterPro" id="IPR047699">
    <property type="entry name" value="Permease_put_prefix"/>
</dbReference>
<keyword evidence="5 6" id="KW-0472">Membrane</keyword>
<evidence type="ECO:0000256" key="2">
    <source>
        <dbReference type="ARBA" id="ARBA00022475"/>
    </source>
</evidence>
<dbReference type="RefSeq" id="WP_381497780.1">
    <property type="nucleotide sequence ID" value="NZ_JBHUOM010000002.1"/>
</dbReference>
<dbReference type="InterPro" id="IPR003838">
    <property type="entry name" value="ABC3_permease_C"/>
</dbReference>
<evidence type="ECO:0000256" key="4">
    <source>
        <dbReference type="ARBA" id="ARBA00022989"/>
    </source>
</evidence>
<feature type="transmembrane region" description="Helical" evidence="6">
    <location>
        <begin position="445"/>
        <end position="474"/>
    </location>
</feature>
<feature type="domain" description="MacB-like periplasmic core" evidence="8">
    <location>
        <begin position="631"/>
        <end position="751"/>
    </location>
</feature>
<dbReference type="InterPro" id="IPR025857">
    <property type="entry name" value="MacB_PCD"/>
</dbReference>
<feature type="transmembrane region" description="Helical" evidence="6">
    <location>
        <begin position="535"/>
        <end position="560"/>
    </location>
</feature>
<keyword evidence="4 6" id="KW-1133">Transmembrane helix</keyword>
<keyword evidence="2" id="KW-1003">Cell membrane</keyword>
<feature type="transmembrane region" description="Helical" evidence="6">
    <location>
        <begin position="126"/>
        <end position="149"/>
    </location>
</feature>
<feature type="domain" description="ABC3 transporter permease C-terminal" evidence="7">
    <location>
        <begin position="792"/>
        <end position="901"/>
    </location>
</feature>
<dbReference type="NCBIfam" id="NF038404">
    <property type="entry name" value="perm_prefix_2"/>
    <property type="match status" value="1"/>
</dbReference>
<evidence type="ECO:0000259" key="7">
    <source>
        <dbReference type="Pfam" id="PF02687"/>
    </source>
</evidence>
<dbReference type="PANTHER" id="PTHR30572">
    <property type="entry name" value="MEMBRANE COMPONENT OF TRANSPORTER-RELATED"/>
    <property type="match status" value="1"/>
</dbReference>
<evidence type="ECO:0000256" key="6">
    <source>
        <dbReference type="SAM" id="Phobius"/>
    </source>
</evidence>
<evidence type="ECO:0000259" key="8">
    <source>
        <dbReference type="Pfam" id="PF12704"/>
    </source>
</evidence>
<keyword evidence="3 6" id="KW-0812">Transmembrane</keyword>
<sequence length="912" mass="102090">MANYPPTPPAWADRLLTWLCPPQLLEELLGDLHEQFADQVDQIGEQKARQLYILEVVKFVRPYFLMQQAISLLNNTNVTVKTTRTSHKPTVSRIRDYPQPFLLNPSMLRNYLKIAFRNLWKSKGYAAINVVGLSVAFFVSVFLFLTAYFQLSFDSFHQDGNRIFQTYLFSNDPEKASRSGNMPFPLGPTIKAEYPEIEAAARLMNGSDVVTYKGKSLDKNVMLTDPDFLKIFSFPMIKGNRATALNDRRSIVISQTMAKAVFGNEDPIGKQVQLGFDANKKDFIVTGVLGDFPDNSSIKYDAFIQIANSVNYQSDKDKWDAMSHSVYLKLASNVDQVTFETRLKSFATKYFQENLEGLKKKGAKPDERGDLFTIRLQKLSDVHFNTAISGGSGTSIAVVYALAGIALFILLIACINFINLSVARSFTRAKEVGVRKSLGALKNQLFVQIWGEAAMICFVGFVVGMVLAYLLLPAFNAAFHGKLTLDYILQPDKIALILGIFVLVTLIAGGYPAWQMSKFNAVEVLKGKITLKRPGLLRNSLIVTQFTLSSLLICCTIIAVQQVDHMRNQPLGFQKEQVISIPVGNKVDGRQALRRMRNTLANDPTVVAITGSGVNLGLGKDRSTSRSVMGFTYKEKEVSTDWVHIDYEYLKTLNIKLLAGREFNPAYPSDSLNRVIITESMAKIISEKDPVGKFFQTDTAGARYQIIGVVPDFHLYSTTSENKPITMYLSHNEDINYIFVRVNPQSLASSMDKLKAIWKDVAPQSEFTGSFVDENTDSWYKEEERFSQVFSLASGIAILLSCLGLFAIALMVIEQRTKEIGVRKVLGASIPSIVYILSQDFVKMVILAIVIATPLAWFFMQKWLNNYSYRIEISVWIFVLVGFAAILIALVTVSFHSVKAALMNPVKSLRSE</sequence>
<proteinExistence type="predicted"/>
<dbReference type="Pfam" id="PF12704">
    <property type="entry name" value="MacB_PCD"/>
    <property type="match status" value="2"/>
</dbReference>
<feature type="domain" description="ABC3 transporter permease C-terminal" evidence="7">
    <location>
        <begin position="405"/>
        <end position="520"/>
    </location>
</feature>
<evidence type="ECO:0000256" key="3">
    <source>
        <dbReference type="ARBA" id="ARBA00022692"/>
    </source>
</evidence>
<dbReference type="InterPro" id="IPR050250">
    <property type="entry name" value="Macrolide_Exporter_MacB"/>
</dbReference>
<evidence type="ECO:0000256" key="5">
    <source>
        <dbReference type="ARBA" id="ARBA00023136"/>
    </source>
</evidence>
<feature type="transmembrane region" description="Helical" evidence="6">
    <location>
        <begin position="844"/>
        <end position="861"/>
    </location>
</feature>
<reference evidence="10" key="1">
    <citation type="journal article" date="2019" name="Int. J. Syst. Evol. Microbiol.">
        <title>The Global Catalogue of Microorganisms (GCM) 10K type strain sequencing project: providing services to taxonomists for standard genome sequencing and annotation.</title>
        <authorList>
            <consortium name="The Broad Institute Genomics Platform"/>
            <consortium name="The Broad Institute Genome Sequencing Center for Infectious Disease"/>
            <person name="Wu L."/>
            <person name="Ma J."/>
        </authorList>
    </citation>
    <scope>NUCLEOTIDE SEQUENCE [LARGE SCALE GENOMIC DNA]</scope>
    <source>
        <strain evidence="10">KCTC 52490</strain>
    </source>
</reference>
<comment type="caution">
    <text evidence="9">The sequence shown here is derived from an EMBL/GenBank/DDBJ whole genome shotgun (WGS) entry which is preliminary data.</text>
</comment>
<evidence type="ECO:0000313" key="10">
    <source>
        <dbReference type="Proteomes" id="UP001597512"/>
    </source>
</evidence>
<protein>
    <submittedName>
        <fullName evidence="9">ABC transporter permease</fullName>
    </submittedName>
</protein>
<gene>
    <name evidence="9" type="ORF">ACFS25_06530</name>
</gene>
<organism evidence="9 10">
    <name type="scientific">Spirosoma flavum</name>
    <dbReference type="NCBI Taxonomy" id="2048557"/>
    <lineage>
        <taxon>Bacteria</taxon>
        <taxon>Pseudomonadati</taxon>
        <taxon>Bacteroidota</taxon>
        <taxon>Cytophagia</taxon>
        <taxon>Cytophagales</taxon>
        <taxon>Cytophagaceae</taxon>
        <taxon>Spirosoma</taxon>
    </lineage>
</organism>
<dbReference type="PANTHER" id="PTHR30572:SF18">
    <property type="entry name" value="ABC-TYPE MACROLIDE FAMILY EXPORT SYSTEM PERMEASE COMPONENT 2"/>
    <property type="match status" value="1"/>
</dbReference>
<dbReference type="Pfam" id="PF02687">
    <property type="entry name" value="FtsX"/>
    <property type="match status" value="2"/>
</dbReference>
<feature type="transmembrane region" description="Helical" evidence="6">
    <location>
        <begin position="820"/>
        <end position="838"/>
    </location>
</feature>
<feature type="domain" description="MacB-like periplasmic core" evidence="8">
    <location>
        <begin position="132"/>
        <end position="344"/>
    </location>
</feature>
<feature type="transmembrane region" description="Helical" evidence="6">
    <location>
        <begin position="397"/>
        <end position="418"/>
    </location>
</feature>
<accession>A0ABW6ADM2</accession>
<feature type="transmembrane region" description="Helical" evidence="6">
    <location>
        <begin position="789"/>
        <end position="813"/>
    </location>
</feature>
<dbReference type="Proteomes" id="UP001597512">
    <property type="component" value="Unassembled WGS sequence"/>
</dbReference>
<name>A0ABW6ADM2_9BACT</name>